<feature type="compositionally biased region" description="Basic residues" evidence="4">
    <location>
        <begin position="513"/>
        <end position="527"/>
    </location>
</feature>
<dbReference type="GO" id="GO:0005085">
    <property type="term" value="F:guanyl-nucleotide exchange factor activity"/>
    <property type="evidence" value="ECO:0007669"/>
    <property type="project" value="TreeGrafter"/>
</dbReference>
<dbReference type="PRINTS" id="PR00633">
    <property type="entry name" value="RCCNDNSATION"/>
</dbReference>
<dbReference type="PROSITE" id="PS50012">
    <property type="entry name" value="RCC1_3"/>
    <property type="match status" value="6"/>
</dbReference>
<proteinExistence type="predicted"/>
<name>A0A139GVE1_9PEZI</name>
<accession>A0A139GVE1</accession>
<organism evidence="6 7">
    <name type="scientific">Pseudocercospora eumusae</name>
    <dbReference type="NCBI Taxonomy" id="321146"/>
    <lineage>
        <taxon>Eukaryota</taxon>
        <taxon>Fungi</taxon>
        <taxon>Dikarya</taxon>
        <taxon>Ascomycota</taxon>
        <taxon>Pezizomycotina</taxon>
        <taxon>Dothideomycetes</taxon>
        <taxon>Dothideomycetidae</taxon>
        <taxon>Mycosphaerellales</taxon>
        <taxon>Mycosphaerellaceae</taxon>
        <taxon>Pseudocercospora</taxon>
    </lineage>
</organism>
<feature type="compositionally biased region" description="Low complexity" evidence="4">
    <location>
        <begin position="471"/>
        <end position="492"/>
    </location>
</feature>
<dbReference type="InterPro" id="IPR058923">
    <property type="entry name" value="RCC1-like_dom"/>
</dbReference>
<dbReference type="PROSITE" id="PS00626">
    <property type="entry name" value="RCC1_2"/>
    <property type="match status" value="1"/>
</dbReference>
<gene>
    <name evidence="6" type="ORF">AC578_11147</name>
</gene>
<evidence type="ECO:0000256" key="1">
    <source>
        <dbReference type="ARBA" id="ARBA00022658"/>
    </source>
</evidence>
<feature type="repeat" description="RCC1" evidence="3">
    <location>
        <begin position="578"/>
        <end position="634"/>
    </location>
</feature>
<feature type="repeat" description="RCC1" evidence="3">
    <location>
        <begin position="886"/>
        <end position="954"/>
    </location>
</feature>
<dbReference type="AlphaFoldDB" id="A0A139GVE1"/>
<sequence length="1015" mass="110835">MHPVLLAIPLCLWAAACIYKFVVQRRLRDTSSPRDSQPLPTAEKDPYLDIEPLPDFDWKTTRPIRNAPFKPKYYLTMAVEKIALSDIIDMDNTYAERMQVRRQLISDNTDATIRCNKVCELAVLELHDWIFRNYLPQRYPKMYSLQSINGPHLLNKISNEHIPLHQTNPIQALHNLGAHVDTDFLLLLPSSTAPDGSPLYHLEAFVCCFPSGFSLRKKLGLPLSEIHTPVPGYKAKLEKSMDRFFARLECGKAVKRANWAITTNSLLFSEGGNHLYDVEEEEEVRQEDTCNKLDMQAEIDAQKAVVVIEECRLRSERQTLFRLPRSRAVVFGFKTFQYLLEDVKKEEGYAEELAQAIEGLGLGNVPEMQYYKRGVVWGDQVVETRHRQLLCDYTRDLHVELLRQHWAFTFHGFTASKMAQIKYIKSKKPAAERETDAMPPKRGAAAKASAKDAADKPKANTKAKITKPSPKGKAAATKAKTAAAKTNGTAKTGRAKKSPASDSAETDEEVKTKKTATKAKTTKKTAATKKASSTEPAAPAPKASRKRKADGEAPAAPAKKVKVLVKGPVLKEPPTQPLHVYVFGEGTAGELGLGTAKNCVDVKRPRLNPNLSAKDVGVVQIEAGGMHAIALTKDNKILTWGVNDQGTLGRDTTWDGGLKDMDDNTSDSDSESGDDNGLNPKESTPGEVDWSQTELAAGTRFVEVAAGDSTSFVLTDDGKVYGWGTFRSNDGIFGFTPEHKVATRPVLISNLKNVTTIRAGANHALAMDTKGAVYAWGSGQQNQLGRRIVERTKAEGLIPREFGLPKGPKKGITSISTGAYHSFAISRTGDVYAWGLNNFGETGIMDNAGQDDAVIMNPRVVTALKGKNIASIKGGGHHSLAATEEGDCLIWGRIDGSQTGIAQNEIDSLTGAAIIKDDKDRPRILAQPYKVPAIDGAVTHVTAASDHNIVITKQGKAWSWGFSANYQTGQGTDDDVKVATMIDNTAVREKKLNGATTGGQFSIITAPADDIPNGI</sequence>
<evidence type="ECO:0000259" key="5">
    <source>
        <dbReference type="Pfam" id="PF25390"/>
    </source>
</evidence>
<feature type="region of interest" description="Disordered" evidence="4">
    <location>
        <begin position="649"/>
        <end position="689"/>
    </location>
</feature>
<dbReference type="InterPro" id="IPR000408">
    <property type="entry name" value="Reg_chr_condens"/>
</dbReference>
<dbReference type="EMBL" id="LFZN01000320">
    <property type="protein sequence ID" value="KXS94149.1"/>
    <property type="molecule type" value="Genomic_DNA"/>
</dbReference>
<dbReference type="PANTHER" id="PTHR45982">
    <property type="entry name" value="REGULATOR OF CHROMOSOME CONDENSATION"/>
    <property type="match status" value="1"/>
</dbReference>
<dbReference type="GO" id="GO:0005737">
    <property type="term" value="C:cytoplasm"/>
    <property type="evidence" value="ECO:0007669"/>
    <property type="project" value="TreeGrafter"/>
</dbReference>
<evidence type="ECO:0000256" key="4">
    <source>
        <dbReference type="SAM" id="MobiDB-lite"/>
    </source>
</evidence>
<feature type="compositionally biased region" description="Acidic residues" evidence="4">
    <location>
        <begin position="663"/>
        <end position="674"/>
    </location>
</feature>
<dbReference type="Pfam" id="PF25390">
    <property type="entry name" value="WD40_RLD"/>
    <property type="match status" value="1"/>
</dbReference>
<dbReference type="InterPro" id="IPR009091">
    <property type="entry name" value="RCC1/BLIP-II"/>
</dbReference>
<feature type="compositionally biased region" description="Basic and acidic residues" evidence="4">
    <location>
        <begin position="449"/>
        <end position="458"/>
    </location>
</feature>
<feature type="repeat" description="RCC1" evidence="3">
    <location>
        <begin position="829"/>
        <end position="885"/>
    </location>
</feature>
<feature type="region of interest" description="Disordered" evidence="4">
    <location>
        <begin position="429"/>
        <end position="557"/>
    </location>
</feature>
<evidence type="ECO:0000313" key="7">
    <source>
        <dbReference type="Proteomes" id="UP000070133"/>
    </source>
</evidence>
<dbReference type="InterPro" id="IPR021848">
    <property type="entry name" value="HODM_asu-like"/>
</dbReference>
<evidence type="ECO:0000256" key="3">
    <source>
        <dbReference type="PROSITE-ProRule" id="PRU00235"/>
    </source>
</evidence>
<feature type="compositionally biased region" description="Low complexity" evidence="4">
    <location>
        <begin position="528"/>
        <end position="542"/>
    </location>
</feature>
<reference evidence="6 7" key="1">
    <citation type="submission" date="2015-07" db="EMBL/GenBank/DDBJ databases">
        <title>Comparative genomics of the Sigatoka disease complex on banana suggests a link between parallel evolutionary changes in Pseudocercospora fijiensis and Pseudocercospora eumusae and increased virulence on the banana host.</title>
        <authorList>
            <person name="Chang T.-C."/>
            <person name="Salvucci A."/>
            <person name="Crous P.W."/>
            <person name="Stergiopoulos I."/>
        </authorList>
    </citation>
    <scope>NUCLEOTIDE SEQUENCE [LARGE SCALE GENOMIC DNA]</scope>
    <source>
        <strain evidence="6 7">CBS 114824</strain>
    </source>
</reference>
<dbReference type="SUPFAM" id="SSF50985">
    <property type="entry name" value="RCC1/BLIP-II"/>
    <property type="match status" value="1"/>
</dbReference>
<feature type="repeat" description="RCC1" evidence="3">
    <location>
        <begin position="771"/>
        <end position="828"/>
    </location>
</feature>
<dbReference type="Proteomes" id="UP000070133">
    <property type="component" value="Unassembled WGS sequence"/>
</dbReference>
<dbReference type="Pfam" id="PF11927">
    <property type="entry name" value="HODM_asu-like"/>
    <property type="match status" value="1"/>
</dbReference>
<dbReference type="STRING" id="321146.A0A139GVE1"/>
<evidence type="ECO:0000256" key="2">
    <source>
        <dbReference type="ARBA" id="ARBA00022737"/>
    </source>
</evidence>
<keyword evidence="2" id="KW-0677">Repeat</keyword>
<feature type="repeat" description="RCC1" evidence="3">
    <location>
        <begin position="718"/>
        <end position="770"/>
    </location>
</feature>
<protein>
    <recommendedName>
        <fullName evidence="5">RCC1-like domain-containing protein</fullName>
    </recommendedName>
</protein>
<dbReference type="InterPro" id="IPR051553">
    <property type="entry name" value="Ran_GTPase-activating"/>
</dbReference>
<dbReference type="Gene3D" id="2.130.10.30">
    <property type="entry name" value="Regulator of chromosome condensation 1/beta-lactamase-inhibitor protein II"/>
    <property type="match status" value="1"/>
</dbReference>
<keyword evidence="1" id="KW-0344">Guanine-nucleotide releasing factor</keyword>
<dbReference type="OrthoDB" id="61110at2759"/>
<feature type="domain" description="RCC1-like" evidence="5">
    <location>
        <begin position="579"/>
        <end position="1004"/>
    </location>
</feature>
<evidence type="ECO:0000313" key="6">
    <source>
        <dbReference type="EMBL" id="KXS94149.1"/>
    </source>
</evidence>
<comment type="caution">
    <text evidence="6">The sequence shown here is derived from an EMBL/GenBank/DDBJ whole genome shotgun (WGS) entry which is preliminary data.</text>
</comment>
<dbReference type="PANTHER" id="PTHR45982:SF1">
    <property type="entry name" value="REGULATOR OF CHROMOSOME CONDENSATION"/>
    <property type="match status" value="1"/>
</dbReference>
<keyword evidence="7" id="KW-1185">Reference proteome</keyword>
<feature type="repeat" description="RCC1" evidence="3">
    <location>
        <begin position="635"/>
        <end position="717"/>
    </location>
</feature>